<evidence type="ECO:0000256" key="2">
    <source>
        <dbReference type="ARBA" id="ARBA00023125"/>
    </source>
</evidence>
<dbReference type="PROSITE" id="PS50977">
    <property type="entry name" value="HTH_TETR_2"/>
    <property type="match status" value="1"/>
</dbReference>
<keyword evidence="3" id="KW-0804">Transcription</keyword>
<dbReference type="GO" id="GO:0003677">
    <property type="term" value="F:DNA binding"/>
    <property type="evidence" value="ECO:0007669"/>
    <property type="project" value="UniProtKB-UniRule"/>
</dbReference>
<evidence type="ECO:0000256" key="1">
    <source>
        <dbReference type="ARBA" id="ARBA00023015"/>
    </source>
</evidence>
<evidence type="ECO:0000313" key="6">
    <source>
        <dbReference type="EMBL" id="CTQ46737.1"/>
    </source>
</evidence>
<dbReference type="Proteomes" id="UP000048926">
    <property type="component" value="Unassembled WGS sequence"/>
</dbReference>
<reference evidence="7" key="1">
    <citation type="submission" date="2015-07" db="EMBL/GenBank/DDBJ databases">
        <authorList>
            <person name="Rodrigo-Torres Lidia"/>
            <person name="Arahal R.David."/>
        </authorList>
    </citation>
    <scope>NUCLEOTIDE SEQUENCE [LARGE SCALE GENOMIC DNA]</scope>
    <source>
        <strain evidence="7">CECT 4801</strain>
    </source>
</reference>
<dbReference type="PANTHER" id="PTHR47506">
    <property type="entry name" value="TRANSCRIPTIONAL REGULATORY PROTEIN"/>
    <property type="match status" value="1"/>
</dbReference>
<feature type="DNA-binding region" description="H-T-H motif" evidence="4">
    <location>
        <begin position="32"/>
        <end position="51"/>
    </location>
</feature>
<feature type="domain" description="HTH tetR-type" evidence="5">
    <location>
        <begin position="9"/>
        <end position="69"/>
    </location>
</feature>
<evidence type="ECO:0000259" key="5">
    <source>
        <dbReference type="PROSITE" id="PS50977"/>
    </source>
</evidence>
<gene>
    <name evidence="6" type="ORF">LAL4801_05196</name>
</gene>
<dbReference type="InterPro" id="IPR036271">
    <property type="entry name" value="Tet_transcr_reg_TetR-rel_C_sf"/>
</dbReference>
<dbReference type="EMBL" id="CXST01000004">
    <property type="protein sequence ID" value="CTQ46737.1"/>
    <property type="molecule type" value="Genomic_DNA"/>
</dbReference>
<dbReference type="RefSeq" id="WP_055660776.1">
    <property type="nucleotide sequence ID" value="NZ_CP045632.1"/>
</dbReference>
<keyword evidence="7" id="KW-1185">Reference proteome</keyword>
<evidence type="ECO:0000256" key="3">
    <source>
        <dbReference type="ARBA" id="ARBA00023163"/>
    </source>
</evidence>
<dbReference type="Gene3D" id="1.10.357.10">
    <property type="entry name" value="Tetracycline Repressor, domain 2"/>
    <property type="match status" value="1"/>
</dbReference>
<dbReference type="InterPro" id="IPR009057">
    <property type="entry name" value="Homeodomain-like_sf"/>
</dbReference>
<proteinExistence type="predicted"/>
<dbReference type="AlphaFoldDB" id="A0A0M6YBU8"/>
<organism evidence="6 7">
    <name type="scientific">Roseibium aggregatum</name>
    <dbReference type="NCBI Taxonomy" id="187304"/>
    <lineage>
        <taxon>Bacteria</taxon>
        <taxon>Pseudomonadati</taxon>
        <taxon>Pseudomonadota</taxon>
        <taxon>Alphaproteobacteria</taxon>
        <taxon>Hyphomicrobiales</taxon>
        <taxon>Stappiaceae</taxon>
        <taxon>Roseibium</taxon>
    </lineage>
</organism>
<accession>A0A0M6YBU8</accession>
<dbReference type="PRINTS" id="PR00455">
    <property type="entry name" value="HTHTETR"/>
</dbReference>
<dbReference type="OrthoDB" id="8478851at2"/>
<sequence length="190" mass="20646">MRVSRETAARNRENVVKTASRQFREHGYDGIGIAGLMKAAGLTQGGFYKQFADKDAIITEATQQALDENLVAWQSVVEGHQDDPLNALRCWYLSREHVDRRDAGCAYAALAAEAPRHGKDLQDAFCEAVEKSITLLTDTRAESAQSRCEAIRLITGMVGALVLSRAVGEGALSQEVLDCAILEPAPGRSK</sequence>
<name>A0A0M6YBU8_9HYPH</name>
<dbReference type="SUPFAM" id="SSF46689">
    <property type="entry name" value="Homeodomain-like"/>
    <property type="match status" value="1"/>
</dbReference>
<evidence type="ECO:0000313" key="7">
    <source>
        <dbReference type="Proteomes" id="UP000048926"/>
    </source>
</evidence>
<dbReference type="Gene3D" id="1.10.10.60">
    <property type="entry name" value="Homeodomain-like"/>
    <property type="match status" value="1"/>
</dbReference>
<keyword evidence="2 4" id="KW-0238">DNA-binding</keyword>
<dbReference type="Pfam" id="PF00440">
    <property type="entry name" value="TetR_N"/>
    <property type="match status" value="1"/>
</dbReference>
<protein>
    <submittedName>
        <fullName evidence="6">DNA-binding transcriptional regulator EnvR</fullName>
    </submittedName>
</protein>
<dbReference type="SUPFAM" id="SSF48498">
    <property type="entry name" value="Tetracyclin repressor-like, C-terminal domain"/>
    <property type="match status" value="1"/>
</dbReference>
<dbReference type="PANTHER" id="PTHR47506:SF7">
    <property type="entry name" value="TRANSCRIPTIONAL REGULATORY PROTEIN"/>
    <property type="match status" value="1"/>
</dbReference>
<keyword evidence="1" id="KW-0805">Transcription regulation</keyword>
<evidence type="ECO:0000256" key="4">
    <source>
        <dbReference type="PROSITE-ProRule" id="PRU00335"/>
    </source>
</evidence>
<dbReference type="InterPro" id="IPR001647">
    <property type="entry name" value="HTH_TetR"/>
</dbReference>